<dbReference type="InterPro" id="IPR010432">
    <property type="entry name" value="RDD"/>
</dbReference>
<dbReference type="PANTHER" id="PTHR36115">
    <property type="entry name" value="PROLINE-RICH ANTIGEN HOMOLOG-RELATED"/>
    <property type="match status" value="1"/>
</dbReference>
<evidence type="ECO:0000313" key="8">
    <source>
        <dbReference type="EMBL" id="MDT0617713.1"/>
    </source>
</evidence>
<keyword evidence="2" id="KW-1003">Cell membrane</keyword>
<dbReference type="RefSeq" id="WP_311657594.1">
    <property type="nucleotide sequence ID" value="NZ_JAVRHY010000003.1"/>
</dbReference>
<evidence type="ECO:0000313" key="9">
    <source>
        <dbReference type="Proteomes" id="UP001259982"/>
    </source>
</evidence>
<feature type="transmembrane region" description="Helical" evidence="6">
    <location>
        <begin position="16"/>
        <end position="38"/>
    </location>
</feature>
<dbReference type="InterPro" id="IPR051791">
    <property type="entry name" value="Pra-immunoreactive"/>
</dbReference>
<dbReference type="PANTHER" id="PTHR36115:SF10">
    <property type="entry name" value="RDD DOMAIN-CONTAINING PROTEIN"/>
    <property type="match status" value="1"/>
</dbReference>
<evidence type="ECO:0000256" key="2">
    <source>
        <dbReference type="ARBA" id="ARBA00022475"/>
    </source>
</evidence>
<sequence length="140" mass="15995">MSAAPYPAGLLRRLAAAVYDMFLLVGVWMMSVFALLPFTDGRALDGSSPVFRLYILFVPFLLFGWFWTHGGQTLGMKAWRMRIRRTDGSPVDWRYAALRYLGAWLAWLSVVGIIWIAIDPQRRGLQDWISDTETVVEPPQ</sequence>
<protein>
    <submittedName>
        <fullName evidence="8">RDD family protein</fullName>
    </submittedName>
</protein>
<keyword evidence="9" id="KW-1185">Reference proteome</keyword>
<evidence type="ECO:0000259" key="7">
    <source>
        <dbReference type="Pfam" id="PF06271"/>
    </source>
</evidence>
<feature type="transmembrane region" description="Helical" evidence="6">
    <location>
        <begin position="97"/>
        <end position="118"/>
    </location>
</feature>
<dbReference type="Proteomes" id="UP001259982">
    <property type="component" value="Unassembled WGS sequence"/>
</dbReference>
<keyword evidence="4 6" id="KW-1133">Transmembrane helix</keyword>
<evidence type="ECO:0000256" key="4">
    <source>
        <dbReference type="ARBA" id="ARBA00022989"/>
    </source>
</evidence>
<reference evidence="8 9" key="1">
    <citation type="submission" date="2023-09" db="EMBL/GenBank/DDBJ databases">
        <authorList>
            <person name="Rey-Velasco X."/>
        </authorList>
    </citation>
    <scope>NUCLEOTIDE SEQUENCE [LARGE SCALE GENOMIC DNA]</scope>
    <source>
        <strain evidence="8 9">P385</strain>
    </source>
</reference>
<comment type="subcellular location">
    <subcellularLocation>
        <location evidence="1">Cell membrane</location>
        <topology evidence="1">Multi-pass membrane protein</topology>
    </subcellularLocation>
</comment>
<keyword evidence="3 6" id="KW-0812">Transmembrane</keyword>
<comment type="caution">
    <text evidence="8">The sequence shown here is derived from an EMBL/GenBank/DDBJ whole genome shotgun (WGS) entry which is preliminary data.</text>
</comment>
<evidence type="ECO:0000256" key="1">
    <source>
        <dbReference type="ARBA" id="ARBA00004651"/>
    </source>
</evidence>
<gene>
    <name evidence="8" type="ORF">RM531_04440</name>
</gene>
<feature type="domain" description="RDD" evidence="7">
    <location>
        <begin position="8"/>
        <end position="130"/>
    </location>
</feature>
<proteinExistence type="predicted"/>
<evidence type="ECO:0000256" key="5">
    <source>
        <dbReference type="ARBA" id="ARBA00023136"/>
    </source>
</evidence>
<feature type="transmembrane region" description="Helical" evidence="6">
    <location>
        <begin position="50"/>
        <end position="67"/>
    </location>
</feature>
<organism evidence="8 9">
    <name type="scientific">Spectribacter acetivorans</name>
    <dbReference type="NCBI Taxonomy" id="3075603"/>
    <lineage>
        <taxon>Bacteria</taxon>
        <taxon>Pseudomonadati</taxon>
        <taxon>Pseudomonadota</taxon>
        <taxon>Gammaproteobacteria</taxon>
        <taxon>Salinisphaerales</taxon>
        <taxon>Salinisphaeraceae</taxon>
        <taxon>Spectribacter</taxon>
    </lineage>
</organism>
<accession>A0ABU3B8V8</accession>
<dbReference type="EMBL" id="JAVRHY010000003">
    <property type="protein sequence ID" value="MDT0617713.1"/>
    <property type="molecule type" value="Genomic_DNA"/>
</dbReference>
<name>A0ABU3B8V8_9GAMM</name>
<evidence type="ECO:0000256" key="6">
    <source>
        <dbReference type="SAM" id="Phobius"/>
    </source>
</evidence>
<evidence type="ECO:0000256" key="3">
    <source>
        <dbReference type="ARBA" id="ARBA00022692"/>
    </source>
</evidence>
<dbReference type="Pfam" id="PF06271">
    <property type="entry name" value="RDD"/>
    <property type="match status" value="1"/>
</dbReference>
<keyword evidence="5 6" id="KW-0472">Membrane</keyword>